<dbReference type="RefSeq" id="WP_262563590.1">
    <property type="nucleotide sequence ID" value="NZ_JAPFCC010000001.1"/>
</dbReference>
<protein>
    <submittedName>
        <fullName evidence="1">Uncharacterized protein</fullName>
    </submittedName>
</protein>
<accession>A0ABT3MWT9</accession>
<comment type="caution">
    <text evidence="1">The sequence shown here is derived from an EMBL/GenBank/DDBJ whole genome shotgun (WGS) entry which is preliminary data.</text>
</comment>
<proteinExistence type="predicted"/>
<evidence type="ECO:0000313" key="1">
    <source>
        <dbReference type="EMBL" id="MCW7553850.1"/>
    </source>
</evidence>
<keyword evidence="2" id="KW-1185">Reference proteome</keyword>
<organism evidence="1 2">
    <name type="scientific">Endozoicomonas gorgoniicola</name>
    <dbReference type="NCBI Taxonomy" id="1234144"/>
    <lineage>
        <taxon>Bacteria</taxon>
        <taxon>Pseudomonadati</taxon>
        <taxon>Pseudomonadota</taxon>
        <taxon>Gammaproteobacteria</taxon>
        <taxon>Oceanospirillales</taxon>
        <taxon>Endozoicomonadaceae</taxon>
        <taxon>Endozoicomonas</taxon>
    </lineage>
</organism>
<name>A0ABT3MWT9_9GAMM</name>
<reference evidence="1 2" key="1">
    <citation type="submission" date="2022-10" db="EMBL/GenBank/DDBJ databases">
        <title>High-quality genome sequences of two octocoral-associated bacteria, Endozoicomonas euniceicola EF212 and Endozoicomonas gorgoniicola PS125.</title>
        <authorList>
            <person name="Chiou Y.-J."/>
            <person name="Chen Y.-H."/>
        </authorList>
    </citation>
    <scope>NUCLEOTIDE SEQUENCE [LARGE SCALE GENOMIC DNA]</scope>
    <source>
        <strain evidence="1 2">PS125</strain>
    </source>
</reference>
<dbReference type="Proteomes" id="UP001209854">
    <property type="component" value="Unassembled WGS sequence"/>
</dbReference>
<gene>
    <name evidence="1" type="ORF">NX722_14690</name>
</gene>
<dbReference type="EMBL" id="JAPFCC010000001">
    <property type="protein sequence ID" value="MCW7553850.1"/>
    <property type="molecule type" value="Genomic_DNA"/>
</dbReference>
<evidence type="ECO:0000313" key="2">
    <source>
        <dbReference type="Proteomes" id="UP001209854"/>
    </source>
</evidence>
<sequence length="129" mass="14955">MSNENYNNYIKAISKGSKTQSDFDKGILSISLDEQSIKLIKDIKSFMEWDLDTAINSAITYFYKTNESENVSQSDVSEASGRRIKFTPTFKNKQRITKAIEKNQLDEKYYIILIHFALKSFCKVIHSKH</sequence>